<dbReference type="OrthoDB" id="5411041at2759"/>
<gene>
    <name evidence="3" type="ORF">HYFRA_00008939</name>
</gene>
<evidence type="ECO:0000256" key="1">
    <source>
        <dbReference type="SAM" id="MobiDB-lite"/>
    </source>
</evidence>
<organism evidence="3 4">
    <name type="scientific">Hymenoscyphus fraxineus</name>
    <dbReference type="NCBI Taxonomy" id="746836"/>
    <lineage>
        <taxon>Eukaryota</taxon>
        <taxon>Fungi</taxon>
        <taxon>Dikarya</taxon>
        <taxon>Ascomycota</taxon>
        <taxon>Pezizomycotina</taxon>
        <taxon>Leotiomycetes</taxon>
        <taxon>Helotiales</taxon>
        <taxon>Helotiaceae</taxon>
        <taxon>Hymenoscyphus</taxon>
    </lineage>
</organism>
<feature type="region of interest" description="Disordered" evidence="1">
    <location>
        <begin position="112"/>
        <end position="131"/>
    </location>
</feature>
<feature type="region of interest" description="Disordered" evidence="1">
    <location>
        <begin position="148"/>
        <end position="179"/>
    </location>
</feature>
<keyword evidence="2" id="KW-1133">Transmembrane helix</keyword>
<protein>
    <submittedName>
        <fullName evidence="3">Uncharacterized protein</fullName>
    </submittedName>
</protein>
<comment type="caution">
    <text evidence="3">The sequence shown here is derived from an EMBL/GenBank/DDBJ whole genome shotgun (WGS) entry which is preliminary data.</text>
</comment>
<evidence type="ECO:0000256" key="2">
    <source>
        <dbReference type="SAM" id="Phobius"/>
    </source>
</evidence>
<keyword evidence="4" id="KW-1185">Reference proteome</keyword>
<keyword evidence="2" id="KW-0812">Transmembrane</keyword>
<feature type="compositionally biased region" description="Polar residues" evidence="1">
    <location>
        <begin position="155"/>
        <end position="164"/>
    </location>
</feature>
<evidence type="ECO:0000313" key="4">
    <source>
        <dbReference type="Proteomes" id="UP000696280"/>
    </source>
</evidence>
<evidence type="ECO:0000313" key="3">
    <source>
        <dbReference type="EMBL" id="CAG8952697.1"/>
    </source>
</evidence>
<name>A0A9N9KVD1_9HELO</name>
<feature type="compositionally biased region" description="Basic and acidic residues" evidence="1">
    <location>
        <begin position="165"/>
        <end position="179"/>
    </location>
</feature>
<keyword evidence="2" id="KW-0472">Membrane</keyword>
<dbReference type="EMBL" id="CAJVRL010000047">
    <property type="protein sequence ID" value="CAG8952697.1"/>
    <property type="molecule type" value="Genomic_DNA"/>
</dbReference>
<proteinExistence type="predicted"/>
<sequence>MSDTSPPPQAPPANDSARAQAQLITAASFACVVLCPLILALPPRKLDVYSVALVSSTLVGGNQLAHEYTGRSILTRIQEVGTPQSRRKELPISTQNNAVDRGVASRLSENMQGGVGRDSNGRNAQPFAESKKDLTTRILAEVEAQKTKAEEAESIVNQTRQKSQWKQERDKREREALEEGKGYGDMISDQIWEVWNWGKDKTRGNTGGEKEQVGGSRDDNAIVRYDMIPKKHRTMILLGQYWNTDGD</sequence>
<accession>A0A9N9KVD1</accession>
<dbReference type="AlphaFoldDB" id="A0A9N9KVD1"/>
<reference evidence="3" key="1">
    <citation type="submission" date="2021-07" db="EMBL/GenBank/DDBJ databases">
        <authorList>
            <person name="Durling M."/>
        </authorList>
    </citation>
    <scope>NUCLEOTIDE SEQUENCE</scope>
</reference>
<feature type="transmembrane region" description="Helical" evidence="2">
    <location>
        <begin position="20"/>
        <end position="41"/>
    </location>
</feature>
<dbReference type="Proteomes" id="UP000696280">
    <property type="component" value="Unassembled WGS sequence"/>
</dbReference>